<evidence type="ECO:0000313" key="3">
    <source>
        <dbReference type="Proteomes" id="UP001189429"/>
    </source>
</evidence>
<feature type="compositionally biased region" description="Basic and acidic residues" evidence="1">
    <location>
        <begin position="299"/>
        <end position="339"/>
    </location>
</feature>
<keyword evidence="3" id="KW-1185">Reference proteome</keyword>
<name>A0ABN9VUD3_9DINO</name>
<comment type="caution">
    <text evidence="2">The sequence shown here is derived from an EMBL/GenBank/DDBJ whole genome shotgun (WGS) entry which is preliminary data.</text>
</comment>
<organism evidence="2 3">
    <name type="scientific">Prorocentrum cordatum</name>
    <dbReference type="NCBI Taxonomy" id="2364126"/>
    <lineage>
        <taxon>Eukaryota</taxon>
        <taxon>Sar</taxon>
        <taxon>Alveolata</taxon>
        <taxon>Dinophyceae</taxon>
        <taxon>Prorocentrales</taxon>
        <taxon>Prorocentraceae</taxon>
        <taxon>Prorocentrum</taxon>
    </lineage>
</organism>
<proteinExistence type="predicted"/>
<reference evidence="2" key="1">
    <citation type="submission" date="2023-10" db="EMBL/GenBank/DDBJ databases">
        <authorList>
            <person name="Chen Y."/>
            <person name="Shah S."/>
            <person name="Dougan E. K."/>
            <person name="Thang M."/>
            <person name="Chan C."/>
        </authorList>
    </citation>
    <scope>NUCLEOTIDE SEQUENCE [LARGE SCALE GENOMIC DNA]</scope>
</reference>
<feature type="compositionally biased region" description="Basic and acidic residues" evidence="1">
    <location>
        <begin position="346"/>
        <end position="385"/>
    </location>
</feature>
<feature type="compositionally biased region" description="Basic residues" evidence="1">
    <location>
        <begin position="285"/>
        <end position="294"/>
    </location>
</feature>
<evidence type="ECO:0000256" key="1">
    <source>
        <dbReference type="SAM" id="MobiDB-lite"/>
    </source>
</evidence>
<sequence length="484" mass="52946">MACKVYVCQSNDCSEKGSASLLRDIEEMCVGSGIEVVVGSCLNHCGKGPNCEIQFSGKKAGKPKVVEGVRTFKATEQLVKKELGVDVNKLHRHVAELKYEARRDPKHEVRLQKIAGAFKVLGGEDAAARREARLAGDLFAMRAREVVGTDAAAAQKDAELAVATVSDFAGGYTALSLAQEAQHLWELALESAKKAIDIAHGGSDVKQAFQLQKRLEKKIKEIQLQEQKKREDERTAKEAEELKKKQAEEQSSRKDSKDGAKGTPGPAAAKAKARPGTSKSAGAKAKARAQKKAAARSAGAEEARRTATEDQAKAEAEAEEKARREEESRKKAEEERIQAEQEAADQEAKMAEAREAEARARQLKEAEETLARERKARERSTEAFRARVKAEKEKRRTSSWFACCAPEHTNKTVVTCSEGHQLKPRVSTAPVHTCAVCDKQMPVNSVVYSCVPCRYNECPDCYLHKLKDDEGADATQVAMAESAV</sequence>
<feature type="region of interest" description="Disordered" evidence="1">
    <location>
        <begin position="225"/>
        <end position="385"/>
    </location>
</feature>
<feature type="compositionally biased region" description="Low complexity" evidence="1">
    <location>
        <begin position="261"/>
        <end position="284"/>
    </location>
</feature>
<dbReference type="Proteomes" id="UP001189429">
    <property type="component" value="Unassembled WGS sequence"/>
</dbReference>
<evidence type="ECO:0000313" key="2">
    <source>
        <dbReference type="EMBL" id="CAK0875856.1"/>
    </source>
</evidence>
<accession>A0ABN9VUD3</accession>
<gene>
    <name evidence="2" type="ORF">PCOR1329_LOCUS60422</name>
</gene>
<dbReference type="EMBL" id="CAUYUJ010017567">
    <property type="protein sequence ID" value="CAK0875856.1"/>
    <property type="molecule type" value="Genomic_DNA"/>
</dbReference>
<protein>
    <submittedName>
        <fullName evidence="2">Uncharacterized protein</fullName>
    </submittedName>
</protein>
<feature type="compositionally biased region" description="Basic and acidic residues" evidence="1">
    <location>
        <begin position="225"/>
        <end position="260"/>
    </location>
</feature>